<evidence type="ECO:0000256" key="6">
    <source>
        <dbReference type="ARBA" id="ARBA00022490"/>
    </source>
</evidence>
<dbReference type="InterPro" id="IPR004099">
    <property type="entry name" value="Pyr_nucl-diS_OxRdtase_dimer"/>
</dbReference>
<gene>
    <name evidence="16" type="primary">sthA</name>
    <name evidence="16" type="ORF">GCM10007047_04600</name>
</gene>
<evidence type="ECO:0000256" key="3">
    <source>
        <dbReference type="ARBA" id="ARBA00007532"/>
    </source>
</evidence>
<dbReference type="InterPro" id="IPR036188">
    <property type="entry name" value="FAD/NAD-bd_sf"/>
</dbReference>
<accession>A0A8J3DF25</accession>
<evidence type="ECO:0000256" key="7">
    <source>
        <dbReference type="ARBA" id="ARBA00022630"/>
    </source>
</evidence>
<dbReference type="FunFam" id="3.30.390.30:FF:000001">
    <property type="entry name" value="Dihydrolipoyl dehydrogenase"/>
    <property type="match status" value="1"/>
</dbReference>
<dbReference type="PANTHER" id="PTHR22912">
    <property type="entry name" value="DISULFIDE OXIDOREDUCTASE"/>
    <property type="match status" value="1"/>
</dbReference>
<keyword evidence="9" id="KW-0521">NADP</keyword>
<keyword evidence="6" id="KW-0963">Cytoplasm</keyword>
<dbReference type="InterPro" id="IPR016156">
    <property type="entry name" value="FAD/NAD-linked_Rdtase_dimer_sf"/>
</dbReference>
<keyword evidence="17" id="KW-1185">Reference proteome</keyword>
<dbReference type="Gene3D" id="3.50.50.60">
    <property type="entry name" value="FAD/NAD(P)-binding domain"/>
    <property type="match status" value="2"/>
</dbReference>
<dbReference type="PRINTS" id="PR00411">
    <property type="entry name" value="PNDRDTASEI"/>
</dbReference>
<feature type="binding site" evidence="13">
    <location>
        <position position="115"/>
    </location>
    <ligand>
        <name>FAD</name>
        <dbReference type="ChEBI" id="CHEBI:57692"/>
    </ligand>
</feature>
<comment type="function">
    <text evidence="1">Conversion of NADPH, generated by peripheral catabolic pathways, to NADH, which can enter the respiratory chain for energy generation.</text>
</comment>
<keyword evidence="10" id="KW-0560">Oxidoreductase</keyword>
<dbReference type="PRINTS" id="PR00368">
    <property type="entry name" value="FADPNR"/>
</dbReference>
<dbReference type="Proteomes" id="UP000642829">
    <property type="component" value="Unassembled WGS sequence"/>
</dbReference>
<keyword evidence="7" id="KW-0285">Flavoprotein</keyword>
<evidence type="ECO:0000256" key="9">
    <source>
        <dbReference type="ARBA" id="ARBA00022857"/>
    </source>
</evidence>
<reference evidence="16" key="1">
    <citation type="journal article" date="2014" name="Int. J. Syst. Evol. Microbiol.">
        <title>Complete genome sequence of Corynebacterium casei LMG S-19264T (=DSM 44701T), isolated from a smear-ripened cheese.</title>
        <authorList>
            <consortium name="US DOE Joint Genome Institute (JGI-PGF)"/>
            <person name="Walter F."/>
            <person name="Albersmeier A."/>
            <person name="Kalinowski J."/>
            <person name="Ruckert C."/>
        </authorList>
    </citation>
    <scope>NUCLEOTIDE SEQUENCE</scope>
    <source>
        <strain evidence="16">KCTC 12870</strain>
    </source>
</reference>
<evidence type="ECO:0000313" key="16">
    <source>
        <dbReference type="EMBL" id="GHB92527.1"/>
    </source>
</evidence>
<protein>
    <recommendedName>
        <fullName evidence="5">Soluble pyridine nucleotide transhydrogenase</fullName>
        <ecNumber evidence="4">1.6.1.1</ecNumber>
    </recommendedName>
    <alternativeName>
        <fullName evidence="12">NAD(P)(+) transhydrogenase [B-specific]</fullName>
    </alternativeName>
</protein>
<dbReference type="InterPro" id="IPR023753">
    <property type="entry name" value="FAD/NAD-binding_dom"/>
</dbReference>
<sequence length="471" mass="51380">MKHYDLIVIGSGPAGEKAAVKAAYHGKSVAVVEKESMLGGAGTNTGTLPSKTLKETALYYSGINESGLFGVDKELKRAADAEDFFFRKNEVQDWQELGIEKNFVLHNIDVYKGKGTVINPNRVQVVGVDDALLEADFILIATGSYPFQPEGIPFDGKFVHDSDTILSIKGIPKSMVIVGAGVIGCEYATIFAVMGTKVKLVNGHGDILTFLDPEIRDQLVDSMEHDNIEFVLNQRIEKVEILPEDHEFNVHAKLSDGDPIQADMFLYAAGRSGQSAGLGLAEVGVEIGSRGNIVVDKEYRSAVPSIFAVGDVIGFPALASTGMDQGRVAVSHMFGFGDQVQLTEHFPYGIYTIPEVSVYGLTEEEAKQQGYECVVGRARYVDMPRGKIMGVKRGMLKMVVDKKTERVLGVHIIGKIATELVHYGMALVDSKATIETVINRVYNMPTLHELYKYAAYNVLIEGHYLDAPTGH</sequence>
<dbReference type="GO" id="GO:0003957">
    <property type="term" value="F:NAD(P)+ transhydrogenase (Si-specific) activity"/>
    <property type="evidence" value="ECO:0007669"/>
    <property type="project" value="UniProtKB-EC"/>
</dbReference>
<feature type="binding site" evidence="13">
    <location>
        <position position="51"/>
    </location>
    <ligand>
        <name>FAD</name>
        <dbReference type="ChEBI" id="CHEBI:57692"/>
    </ligand>
</feature>
<evidence type="ECO:0000256" key="4">
    <source>
        <dbReference type="ARBA" id="ARBA00012772"/>
    </source>
</evidence>
<dbReference type="RefSeq" id="WP_189511452.1">
    <property type="nucleotide sequence ID" value="NZ_BMXG01000002.1"/>
</dbReference>
<dbReference type="SUPFAM" id="SSF51905">
    <property type="entry name" value="FAD/NAD(P)-binding domain"/>
    <property type="match status" value="1"/>
</dbReference>
<evidence type="ECO:0000259" key="14">
    <source>
        <dbReference type="Pfam" id="PF02852"/>
    </source>
</evidence>
<organism evidence="16 17">
    <name type="scientific">Cerasicoccus arenae</name>
    <dbReference type="NCBI Taxonomy" id="424488"/>
    <lineage>
        <taxon>Bacteria</taxon>
        <taxon>Pseudomonadati</taxon>
        <taxon>Verrucomicrobiota</taxon>
        <taxon>Opitutia</taxon>
        <taxon>Puniceicoccales</taxon>
        <taxon>Cerasicoccaceae</taxon>
        <taxon>Cerasicoccus</taxon>
    </lineage>
</organism>
<name>A0A8J3DF25_9BACT</name>
<evidence type="ECO:0000256" key="2">
    <source>
        <dbReference type="ARBA" id="ARBA00004496"/>
    </source>
</evidence>
<feature type="binding site" evidence="13">
    <location>
        <begin position="142"/>
        <end position="144"/>
    </location>
    <ligand>
        <name>FAD</name>
        <dbReference type="ChEBI" id="CHEBI:57692"/>
    </ligand>
</feature>
<dbReference type="Pfam" id="PF02852">
    <property type="entry name" value="Pyr_redox_dim"/>
    <property type="match status" value="1"/>
</dbReference>
<dbReference type="GO" id="GO:0005829">
    <property type="term" value="C:cytosol"/>
    <property type="evidence" value="ECO:0007669"/>
    <property type="project" value="TreeGrafter"/>
</dbReference>
<comment type="cofactor">
    <cofactor evidence="13">
        <name>FAD</name>
        <dbReference type="ChEBI" id="CHEBI:57692"/>
    </cofactor>
    <text evidence="13">Binds 1 FAD per subunit.</text>
</comment>
<evidence type="ECO:0000256" key="5">
    <source>
        <dbReference type="ARBA" id="ARBA00016603"/>
    </source>
</evidence>
<feature type="binding site" evidence="13">
    <location>
        <position position="311"/>
    </location>
    <ligand>
        <name>FAD</name>
        <dbReference type="ChEBI" id="CHEBI:57692"/>
    </ligand>
</feature>
<feature type="domain" description="FAD/NAD(P)-binding" evidence="15">
    <location>
        <begin position="4"/>
        <end position="326"/>
    </location>
</feature>
<evidence type="ECO:0000313" key="17">
    <source>
        <dbReference type="Proteomes" id="UP000642829"/>
    </source>
</evidence>
<evidence type="ECO:0000256" key="10">
    <source>
        <dbReference type="ARBA" id="ARBA00023002"/>
    </source>
</evidence>
<dbReference type="InterPro" id="IPR050151">
    <property type="entry name" value="Class-I_Pyr_Nuc-Dis_Oxidored"/>
</dbReference>
<dbReference type="SUPFAM" id="SSF55424">
    <property type="entry name" value="FAD/NAD-linked reductases, dimerisation (C-terminal) domain"/>
    <property type="match status" value="1"/>
</dbReference>
<proteinExistence type="inferred from homology"/>
<reference evidence="16" key="2">
    <citation type="submission" date="2020-09" db="EMBL/GenBank/DDBJ databases">
        <authorList>
            <person name="Sun Q."/>
            <person name="Kim S."/>
        </authorList>
    </citation>
    <scope>NUCLEOTIDE SEQUENCE</scope>
    <source>
        <strain evidence="16">KCTC 12870</strain>
    </source>
</reference>
<comment type="caution">
    <text evidence="16">The sequence shown here is derived from an EMBL/GenBank/DDBJ whole genome shotgun (WGS) entry which is preliminary data.</text>
</comment>
<feature type="binding site" evidence="13">
    <location>
        <begin position="179"/>
        <end position="186"/>
    </location>
    <ligand>
        <name>NAD(+)</name>
        <dbReference type="ChEBI" id="CHEBI:57540"/>
    </ligand>
</feature>
<dbReference type="InterPro" id="IPR001100">
    <property type="entry name" value="Pyr_nuc-diS_OxRdtase"/>
</dbReference>
<comment type="similarity">
    <text evidence="3">Belongs to the class-I pyridine nucleotide-disulfide oxidoreductase family.</text>
</comment>
<keyword evidence="11 13" id="KW-0520">NAD</keyword>
<evidence type="ECO:0000256" key="11">
    <source>
        <dbReference type="ARBA" id="ARBA00023027"/>
    </source>
</evidence>
<evidence type="ECO:0000259" key="15">
    <source>
        <dbReference type="Pfam" id="PF07992"/>
    </source>
</evidence>
<keyword evidence="13" id="KW-0547">Nucleotide-binding</keyword>
<evidence type="ECO:0000256" key="12">
    <source>
        <dbReference type="ARBA" id="ARBA00031183"/>
    </source>
</evidence>
<dbReference type="AlphaFoldDB" id="A0A8J3DF25"/>
<keyword evidence="8 13" id="KW-0274">FAD</keyword>
<dbReference type="PIRSF" id="PIRSF000350">
    <property type="entry name" value="Mercury_reductase_MerA"/>
    <property type="match status" value="1"/>
</dbReference>
<dbReference type="NCBIfam" id="NF003585">
    <property type="entry name" value="PRK05249.1"/>
    <property type="match status" value="1"/>
</dbReference>
<dbReference type="EC" id="1.6.1.1" evidence="4"/>
<evidence type="ECO:0000256" key="1">
    <source>
        <dbReference type="ARBA" id="ARBA00002842"/>
    </source>
</evidence>
<dbReference type="PANTHER" id="PTHR22912:SF93">
    <property type="entry name" value="SOLUBLE PYRIDINE NUCLEOTIDE TRANSHYDROGENASE"/>
    <property type="match status" value="1"/>
</dbReference>
<dbReference type="Pfam" id="PF07992">
    <property type="entry name" value="Pyr_redox_2"/>
    <property type="match status" value="1"/>
</dbReference>
<dbReference type="GO" id="GO:0004148">
    <property type="term" value="F:dihydrolipoyl dehydrogenase (NADH) activity"/>
    <property type="evidence" value="ECO:0007669"/>
    <property type="project" value="TreeGrafter"/>
</dbReference>
<feature type="binding site" evidence="13">
    <location>
        <position position="270"/>
    </location>
    <ligand>
        <name>NAD(+)</name>
        <dbReference type="ChEBI" id="CHEBI:57540"/>
    </ligand>
</feature>
<comment type="subcellular location">
    <subcellularLocation>
        <location evidence="2">Cytoplasm</location>
    </subcellularLocation>
</comment>
<evidence type="ECO:0000256" key="8">
    <source>
        <dbReference type="ARBA" id="ARBA00022827"/>
    </source>
</evidence>
<dbReference type="GO" id="GO:0006103">
    <property type="term" value="P:2-oxoglutarate metabolic process"/>
    <property type="evidence" value="ECO:0007669"/>
    <property type="project" value="TreeGrafter"/>
</dbReference>
<feature type="domain" description="Pyridine nucleotide-disulphide oxidoreductase dimerisation" evidence="14">
    <location>
        <begin position="347"/>
        <end position="454"/>
    </location>
</feature>
<dbReference type="GO" id="GO:0050660">
    <property type="term" value="F:flavin adenine dinucleotide binding"/>
    <property type="evidence" value="ECO:0007669"/>
    <property type="project" value="TreeGrafter"/>
</dbReference>
<dbReference type="Gene3D" id="3.30.390.30">
    <property type="match status" value="1"/>
</dbReference>
<evidence type="ECO:0000256" key="13">
    <source>
        <dbReference type="PIRSR" id="PIRSR000350-3"/>
    </source>
</evidence>
<dbReference type="EMBL" id="BMXG01000002">
    <property type="protein sequence ID" value="GHB92527.1"/>
    <property type="molecule type" value="Genomic_DNA"/>
</dbReference>